<dbReference type="SUPFAM" id="SSF140459">
    <property type="entry name" value="PE/PPE dimer-like"/>
    <property type="match status" value="1"/>
</dbReference>
<comment type="caution">
    <text evidence="3">The sequence shown here is derived from an EMBL/GenBank/DDBJ whole genome shotgun (WGS) entry which is preliminary data.</text>
</comment>
<dbReference type="Gene3D" id="1.10.287.850">
    <property type="entry name" value="HP0062-like domain"/>
    <property type="match status" value="1"/>
</dbReference>
<dbReference type="Pfam" id="PF21526">
    <property type="entry name" value="PGRS"/>
    <property type="match status" value="1"/>
</dbReference>
<accession>A0A1V3XYJ8</accession>
<name>A0A1V3XYJ8_MYCKA</name>
<evidence type="ECO:0000259" key="2">
    <source>
        <dbReference type="Pfam" id="PF00934"/>
    </source>
</evidence>
<dbReference type="Proteomes" id="UP000188532">
    <property type="component" value="Unassembled WGS sequence"/>
</dbReference>
<evidence type="ECO:0000313" key="3">
    <source>
        <dbReference type="EMBL" id="OOK84304.1"/>
    </source>
</evidence>
<proteinExistence type="predicted"/>
<reference evidence="3 4" key="1">
    <citation type="submission" date="2017-02" db="EMBL/GenBank/DDBJ databases">
        <title>Complete genome sequences of Mycobacterium kansasii strains isolated from rhesus macaques.</title>
        <authorList>
            <person name="Panda A."/>
            <person name="Nagaraj S."/>
            <person name="Zhao X."/>
            <person name="Tettelin H."/>
            <person name="Detolla L.J."/>
        </authorList>
    </citation>
    <scope>NUCLEOTIDE SEQUENCE [LARGE SCALE GENOMIC DNA]</scope>
    <source>
        <strain evidence="3 4">11-3469</strain>
    </source>
</reference>
<dbReference type="InterPro" id="IPR038332">
    <property type="entry name" value="PPE_sf"/>
</dbReference>
<evidence type="ECO:0000313" key="4">
    <source>
        <dbReference type="Proteomes" id="UP000188532"/>
    </source>
</evidence>
<dbReference type="STRING" id="1768.B1T50_20515"/>
<feature type="compositionally biased region" description="Polar residues" evidence="1">
    <location>
        <begin position="246"/>
        <end position="255"/>
    </location>
</feature>
<feature type="region of interest" description="Disordered" evidence="1">
    <location>
        <begin position="235"/>
        <end position="263"/>
    </location>
</feature>
<dbReference type="EMBL" id="MVBN01000001">
    <property type="protein sequence ID" value="OOK84304.1"/>
    <property type="molecule type" value="Genomic_DNA"/>
</dbReference>
<evidence type="ECO:0000256" key="1">
    <source>
        <dbReference type="SAM" id="MobiDB-lite"/>
    </source>
</evidence>
<dbReference type="InterPro" id="IPR048996">
    <property type="entry name" value="PGRS_rpt"/>
</dbReference>
<protein>
    <submittedName>
        <fullName evidence="3">PE family protein</fullName>
    </submittedName>
</protein>
<gene>
    <name evidence="3" type="ORF">BZL29_0210</name>
</gene>
<dbReference type="AlphaFoldDB" id="A0A1V3XYJ8"/>
<feature type="domain" description="PE" evidence="2">
    <location>
        <begin position="2"/>
        <end position="90"/>
    </location>
</feature>
<organism evidence="3 4">
    <name type="scientific">Mycobacterium kansasii</name>
    <dbReference type="NCBI Taxonomy" id="1768"/>
    <lineage>
        <taxon>Bacteria</taxon>
        <taxon>Bacillati</taxon>
        <taxon>Actinomycetota</taxon>
        <taxon>Actinomycetes</taxon>
        <taxon>Mycobacteriales</taxon>
        <taxon>Mycobacteriaceae</taxon>
        <taxon>Mycobacterium</taxon>
    </lineage>
</organism>
<dbReference type="Pfam" id="PF00934">
    <property type="entry name" value="PE"/>
    <property type="match status" value="1"/>
</dbReference>
<sequence length="263" mass="24307">MAVPEAVSAAATKVAEFGAALRSANSSAAGATTGLLAAGGDEVSAAIASLFSTHGQAYQEVAAQMTAFHDRFVQALTAGAGAYAHAEAANASPLQTLEQDVFGAINAPTQALLGRPLIGDGAAGTATNPNGQDGGLLFGNGGAGYSQPAGSGLAGGNGGSAGLIGNGGIGGAGGAGAAGGAGGHGGWLTGNGGNGGVGGNAVLAGGSGGNGGPAAPPGCGATEAPAVTAAPAWPATTVSTRHRSPTRASTASPVTATCPPERL</sequence>
<dbReference type="InterPro" id="IPR000084">
    <property type="entry name" value="PE-PGRS_N"/>
</dbReference>